<dbReference type="NCBIfam" id="TIGR03570">
    <property type="entry name" value="NeuD_NnaD"/>
    <property type="match status" value="1"/>
</dbReference>
<accession>A0A495IKJ6</accession>
<keyword evidence="5" id="KW-1185">Reference proteome</keyword>
<dbReference type="Pfam" id="PF17836">
    <property type="entry name" value="PglD_N"/>
    <property type="match status" value="1"/>
</dbReference>
<dbReference type="Proteomes" id="UP000280008">
    <property type="component" value="Unassembled WGS sequence"/>
</dbReference>
<dbReference type="GO" id="GO:0016740">
    <property type="term" value="F:transferase activity"/>
    <property type="evidence" value="ECO:0007669"/>
    <property type="project" value="UniProtKB-KW"/>
</dbReference>
<proteinExistence type="predicted"/>
<dbReference type="InterPro" id="IPR041561">
    <property type="entry name" value="PglD_N"/>
</dbReference>
<name>A0A495IKJ6_9MICO</name>
<feature type="binding site" evidence="2">
    <location>
        <position position="153"/>
    </location>
    <ligand>
        <name>acetyl-CoA</name>
        <dbReference type="ChEBI" id="CHEBI:57288"/>
    </ligand>
</feature>
<feature type="binding site" evidence="2">
    <location>
        <position position="77"/>
    </location>
    <ligand>
        <name>substrate</name>
    </ligand>
</feature>
<comment type="caution">
    <text evidence="4">The sequence shown here is derived from an EMBL/GenBank/DDBJ whole genome shotgun (WGS) entry which is preliminary data.</text>
</comment>
<evidence type="ECO:0000256" key="2">
    <source>
        <dbReference type="PIRSR" id="PIRSR620019-2"/>
    </source>
</evidence>
<dbReference type="InterPro" id="IPR020019">
    <property type="entry name" value="AcTrfase_PglD-like"/>
</dbReference>
<protein>
    <submittedName>
        <fullName evidence="4">UDP-perosamine 4-acetyltransferase</fullName>
    </submittedName>
</protein>
<dbReference type="Gene3D" id="2.160.10.10">
    <property type="entry name" value="Hexapeptide repeat proteins"/>
    <property type="match status" value="1"/>
</dbReference>
<dbReference type="SUPFAM" id="SSF51161">
    <property type="entry name" value="Trimeric LpxA-like enzymes"/>
    <property type="match status" value="1"/>
</dbReference>
<dbReference type="InterPro" id="IPR050179">
    <property type="entry name" value="Trans_hexapeptide_repeat"/>
</dbReference>
<evidence type="ECO:0000256" key="1">
    <source>
        <dbReference type="PIRSR" id="PIRSR620019-1"/>
    </source>
</evidence>
<feature type="site" description="Increases basicity of active site His" evidence="1">
    <location>
        <position position="145"/>
    </location>
</feature>
<dbReference type="PANTHER" id="PTHR43300">
    <property type="entry name" value="ACETYLTRANSFERASE"/>
    <property type="match status" value="1"/>
</dbReference>
<evidence type="ECO:0000259" key="3">
    <source>
        <dbReference type="Pfam" id="PF17836"/>
    </source>
</evidence>
<reference evidence="4 5" key="1">
    <citation type="submission" date="2018-10" db="EMBL/GenBank/DDBJ databases">
        <title>Sequencing the genomes of 1000 actinobacteria strains.</title>
        <authorList>
            <person name="Klenk H.-P."/>
        </authorList>
    </citation>
    <scope>NUCLEOTIDE SEQUENCE [LARGE SCALE GENOMIC DNA]</scope>
    <source>
        <strain evidence="4 5">DSM 17894</strain>
    </source>
</reference>
<evidence type="ECO:0000313" key="5">
    <source>
        <dbReference type="Proteomes" id="UP000280008"/>
    </source>
</evidence>
<keyword evidence="4" id="KW-0808">Transferase</keyword>
<dbReference type="CDD" id="cd03360">
    <property type="entry name" value="LbH_AT_putative"/>
    <property type="match status" value="1"/>
</dbReference>
<dbReference type="Gene3D" id="3.40.50.20">
    <property type="match status" value="1"/>
</dbReference>
<dbReference type="EMBL" id="RBKS01000001">
    <property type="protein sequence ID" value="RKR75645.1"/>
    <property type="molecule type" value="Genomic_DNA"/>
</dbReference>
<dbReference type="AlphaFoldDB" id="A0A495IKJ6"/>
<evidence type="ECO:0000313" key="4">
    <source>
        <dbReference type="EMBL" id="RKR75645.1"/>
    </source>
</evidence>
<dbReference type="PANTHER" id="PTHR43300:SF7">
    <property type="entry name" value="UDP-N-ACETYLBACILLOSAMINE N-ACETYLTRANSFERASE"/>
    <property type="match status" value="1"/>
</dbReference>
<dbReference type="InterPro" id="IPR011004">
    <property type="entry name" value="Trimer_LpxA-like_sf"/>
</dbReference>
<organism evidence="4 5">
    <name type="scientific">Frondihabitans australicus</name>
    <dbReference type="NCBI Taxonomy" id="386892"/>
    <lineage>
        <taxon>Bacteria</taxon>
        <taxon>Bacillati</taxon>
        <taxon>Actinomycetota</taxon>
        <taxon>Actinomycetes</taxon>
        <taxon>Micrococcales</taxon>
        <taxon>Microbacteriaceae</taxon>
        <taxon>Frondihabitans</taxon>
    </lineage>
</organism>
<sequence length="218" mass="21801">MTRGDTADRPVGPVAVFGAGGHASVAMDVLTAAGYTVAACLTPGGSGEKRGVPILDEVEGIRILRAQGVRRAHVALGDNVLRERVTAMVQGEGFDLVSAISPTASVADDVEVGAGTLVVHGAVVNVGTRLGAGVIVNTLASVDHDGDIGDFAHIAPGTHLAGNVTVGARSLLGVGTSVIPETTIGHDVVVGAGSVVVTHLDSTVRAWGNPARTRKAAS</sequence>
<feature type="active site" description="Proton acceptor" evidence="1">
    <location>
        <position position="144"/>
    </location>
</feature>
<feature type="domain" description="PglD N-terminal" evidence="3">
    <location>
        <begin position="14"/>
        <end position="87"/>
    </location>
</feature>
<gene>
    <name evidence="4" type="ORF">C8E83_2793</name>
</gene>